<keyword evidence="4 7" id="KW-0812">Transmembrane</keyword>
<accession>A0A9W6W361</accession>
<comment type="subcellular location">
    <subcellularLocation>
        <location evidence="1 7">Cell membrane</location>
        <topology evidence="1 7">Multi-pass membrane protein</topology>
    </subcellularLocation>
</comment>
<dbReference type="PROSITE" id="PS50928">
    <property type="entry name" value="ABC_TM1"/>
    <property type="match status" value="1"/>
</dbReference>
<keyword evidence="5 7" id="KW-1133">Transmembrane helix</keyword>
<organism evidence="9 10">
    <name type="scientific">Actinorhabdospora filicis</name>
    <dbReference type="NCBI Taxonomy" id="1785913"/>
    <lineage>
        <taxon>Bacteria</taxon>
        <taxon>Bacillati</taxon>
        <taxon>Actinomycetota</taxon>
        <taxon>Actinomycetes</taxon>
        <taxon>Micromonosporales</taxon>
        <taxon>Micromonosporaceae</taxon>
        <taxon>Actinorhabdospora</taxon>
    </lineage>
</organism>
<evidence type="ECO:0000256" key="3">
    <source>
        <dbReference type="ARBA" id="ARBA00022475"/>
    </source>
</evidence>
<comment type="caution">
    <text evidence="9">The sequence shown here is derived from an EMBL/GenBank/DDBJ whole genome shotgun (WGS) entry which is preliminary data.</text>
</comment>
<evidence type="ECO:0000256" key="7">
    <source>
        <dbReference type="RuleBase" id="RU363032"/>
    </source>
</evidence>
<evidence type="ECO:0000259" key="8">
    <source>
        <dbReference type="PROSITE" id="PS50928"/>
    </source>
</evidence>
<evidence type="ECO:0000313" key="9">
    <source>
        <dbReference type="EMBL" id="GLZ77782.1"/>
    </source>
</evidence>
<evidence type="ECO:0000256" key="4">
    <source>
        <dbReference type="ARBA" id="ARBA00022692"/>
    </source>
</evidence>
<dbReference type="Gene3D" id="1.10.3720.10">
    <property type="entry name" value="MetI-like"/>
    <property type="match status" value="1"/>
</dbReference>
<dbReference type="InterPro" id="IPR035906">
    <property type="entry name" value="MetI-like_sf"/>
</dbReference>
<dbReference type="Pfam" id="PF00528">
    <property type="entry name" value="BPD_transp_1"/>
    <property type="match status" value="1"/>
</dbReference>
<dbReference type="PANTHER" id="PTHR43744">
    <property type="entry name" value="ABC TRANSPORTER PERMEASE PROTEIN MG189-RELATED-RELATED"/>
    <property type="match status" value="1"/>
</dbReference>
<gene>
    <name evidence="9" type="ORF">Afil01_25890</name>
</gene>
<dbReference type="CDD" id="cd06261">
    <property type="entry name" value="TM_PBP2"/>
    <property type="match status" value="1"/>
</dbReference>
<protein>
    <submittedName>
        <fullName evidence="9">ABC transporter permease</fullName>
    </submittedName>
</protein>
<evidence type="ECO:0000256" key="1">
    <source>
        <dbReference type="ARBA" id="ARBA00004651"/>
    </source>
</evidence>
<sequence length="299" mass="32490">MTLSQKPGRPLWMGRPKPITRAAKALALSLIVLLVLFPFWTILATSITAPEEVVANGGWVVWPQSFSFRAYTDIFEGGVITHALTVSLGITILGTATSLFATITLAYALARPGVFGGKPVLIMVLFTFLFPPAMIPSYLVVKELGLLDSYPALVLPVLVNVFNLVIMRGFFQAVPTELIEAAKLDGAGELRILTRIVLPLSKSIVAVVGLFYAVSYWNAFFNAMIYTRQDMWPVQTLMRLYVTQGASLTENAASETGVANSPQAVKMAVVIMATLPIVIVYPFIQRFFAKGVLSGAIKS</sequence>
<evidence type="ECO:0000256" key="5">
    <source>
        <dbReference type="ARBA" id="ARBA00022989"/>
    </source>
</evidence>
<feature type="domain" description="ABC transmembrane type-1" evidence="8">
    <location>
        <begin position="84"/>
        <end position="284"/>
    </location>
</feature>
<feature type="transmembrane region" description="Helical" evidence="7">
    <location>
        <begin position="264"/>
        <end position="284"/>
    </location>
</feature>
<dbReference type="Proteomes" id="UP001165079">
    <property type="component" value="Unassembled WGS sequence"/>
</dbReference>
<dbReference type="GO" id="GO:0005886">
    <property type="term" value="C:plasma membrane"/>
    <property type="evidence" value="ECO:0007669"/>
    <property type="project" value="UniProtKB-SubCell"/>
</dbReference>
<dbReference type="GO" id="GO:0055085">
    <property type="term" value="P:transmembrane transport"/>
    <property type="evidence" value="ECO:0007669"/>
    <property type="project" value="InterPro"/>
</dbReference>
<dbReference type="RefSeq" id="WP_285662869.1">
    <property type="nucleotide sequence ID" value="NZ_BSTX01000001.1"/>
</dbReference>
<evidence type="ECO:0000256" key="6">
    <source>
        <dbReference type="ARBA" id="ARBA00023136"/>
    </source>
</evidence>
<dbReference type="PANTHER" id="PTHR43744:SF9">
    <property type="entry name" value="POLYGALACTURONAN_RHAMNOGALACTURONAN TRANSPORT SYSTEM PERMEASE PROTEIN YTCP"/>
    <property type="match status" value="1"/>
</dbReference>
<dbReference type="AlphaFoldDB" id="A0A9W6W361"/>
<keyword evidence="6 7" id="KW-0472">Membrane</keyword>
<keyword evidence="3" id="KW-1003">Cell membrane</keyword>
<dbReference type="InterPro" id="IPR000515">
    <property type="entry name" value="MetI-like"/>
</dbReference>
<reference evidence="9" key="1">
    <citation type="submission" date="2023-03" db="EMBL/GenBank/DDBJ databases">
        <title>Actinorhabdospora filicis NBRC 111898.</title>
        <authorList>
            <person name="Ichikawa N."/>
            <person name="Sato H."/>
            <person name="Tonouchi N."/>
        </authorList>
    </citation>
    <scope>NUCLEOTIDE SEQUENCE</scope>
    <source>
        <strain evidence="9">NBRC 111898</strain>
    </source>
</reference>
<evidence type="ECO:0000313" key="10">
    <source>
        <dbReference type="Proteomes" id="UP001165079"/>
    </source>
</evidence>
<dbReference type="EMBL" id="BSTX01000001">
    <property type="protein sequence ID" value="GLZ77782.1"/>
    <property type="molecule type" value="Genomic_DNA"/>
</dbReference>
<evidence type="ECO:0000256" key="2">
    <source>
        <dbReference type="ARBA" id="ARBA00022448"/>
    </source>
</evidence>
<comment type="similarity">
    <text evidence="7">Belongs to the binding-protein-dependent transport system permease family.</text>
</comment>
<feature type="transmembrane region" description="Helical" evidence="7">
    <location>
        <begin position="153"/>
        <end position="171"/>
    </location>
</feature>
<dbReference type="SUPFAM" id="SSF161098">
    <property type="entry name" value="MetI-like"/>
    <property type="match status" value="1"/>
</dbReference>
<proteinExistence type="inferred from homology"/>
<name>A0A9W6W361_9ACTN</name>
<keyword evidence="2 7" id="KW-0813">Transport</keyword>
<feature type="transmembrane region" description="Helical" evidence="7">
    <location>
        <begin position="79"/>
        <end position="108"/>
    </location>
</feature>
<keyword evidence="10" id="KW-1185">Reference proteome</keyword>